<reference evidence="2" key="1">
    <citation type="journal article" date="2022" name="Mol. Ecol. Resour.">
        <title>The genomes of chicory, endive, great burdock and yacon provide insights into Asteraceae palaeo-polyploidization history and plant inulin production.</title>
        <authorList>
            <person name="Fan W."/>
            <person name="Wang S."/>
            <person name="Wang H."/>
            <person name="Wang A."/>
            <person name="Jiang F."/>
            <person name="Liu H."/>
            <person name="Zhao H."/>
            <person name="Xu D."/>
            <person name="Zhang Y."/>
        </authorList>
    </citation>
    <scope>NUCLEOTIDE SEQUENCE [LARGE SCALE GENOMIC DNA]</scope>
    <source>
        <strain evidence="2">cv. Yunnan</strain>
    </source>
</reference>
<keyword evidence="2" id="KW-1185">Reference proteome</keyword>
<sequence>MMRQQWRRGIINVLPVEVSSFPNIHPHFQTAHSFLHLRSLIFHCFVFHHPLKLRESYDYYDFPFCSQDATVLEDKMLDRNHLVLTAYKIEFLVDKQFELLCKKTLSKTDVSMFRSAIKKGYGMQFYHDDLPIWAYVGRDDMDHRDKIIKIEYFLYNHYDFKFFYRNGTVLDVLVEVDSPYMVNVTVDMEADVQFTYSVKWFLTQHSYDKRMEKYINYSSVHVDNEVFGYSIANSSFTILILIICLLIFYIRVLRKVISRYAYDVEEAGIADNQEETGWKGIHDDVFRFPKHKSLFAAALGSGTQLLLLMVAILVLGFTEVFQLYIPGVFTNALAIVYALTSVVSGYTSTSFYHQLEGTRWIKNISLTGGLFFGPLFLTFVVNNTTSFLYGSTAALPLGEIIKFSLLWIFLALPLLILGAVIGKNSVSAFQAPCRTAKCPKEVPQLRWYRGVLPQMVLAGFFPFSVIIIPTHDILSAFWGYKIYTSYDYMMIMFFLLLIMTALVSVVITYFQLAAEDHEWWWRSFFCGGSTGLYVYAYSIYYSLYLSEMSSFMQTTFFFGYMACLGYGIFLALGTVGFYASLLFVRYLYASIKCD</sequence>
<protein>
    <submittedName>
        <fullName evidence="1">Uncharacterized protein</fullName>
    </submittedName>
</protein>
<accession>A0ACB9J8B4</accession>
<dbReference type="EMBL" id="CM042022">
    <property type="protein sequence ID" value="KAI3816424.1"/>
    <property type="molecule type" value="Genomic_DNA"/>
</dbReference>
<evidence type="ECO:0000313" key="2">
    <source>
        <dbReference type="Proteomes" id="UP001056120"/>
    </source>
</evidence>
<gene>
    <name evidence="1" type="ORF">L1987_16120</name>
</gene>
<dbReference type="Proteomes" id="UP001056120">
    <property type="component" value="Linkage Group LG05"/>
</dbReference>
<evidence type="ECO:0000313" key="1">
    <source>
        <dbReference type="EMBL" id="KAI3816424.1"/>
    </source>
</evidence>
<reference evidence="1 2" key="2">
    <citation type="journal article" date="2022" name="Mol. Ecol. Resour.">
        <title>The genomes of chicory, endive, great burdock and yacon provide insights into Asteraceae paleo-polyploidization history and plant inulin production.</title>
        <authorList>
            <person name="Fan W."/>
            <person name="Wang S."/>
            <person name="Wang H."/>
            <person name="Wang A."/>
            <person name="Jiang F."/>
            <person name="Liu H."/>
            <person name="Zhao H."/>
            <person name="Xu D."/>
            <person name="Zhang Y."/>
        </authorList>
    </citation>
    <scope>NUCLEOTIDE SEQUENCE [LARGE SCALE GENOMIC DNA]</scope>
    <source>
        <strain evidence="2">cv. Yunnan</strain>
        <tissue evidence="1">Leaves</tissue>
    </source>
</reference>
<name>A0ACB9J8B4_9ASTR</name>
<comment type="caution">
    <text evidence="1">The sequence shown here is derived from an EMBL/GenBank/DDBJ whole genome shotgun (WGS) entry which is preliminary data.</text>
</comment>
<proteinExistence type="predicted"/>
<organism evidence="1 2">
    <name type="scientific">Smallanthus sonchifolius</name>
    <dbReference type="NCBI Taxonomy" id="185202"/>
    <lineage>
        <taxon>Eukaryota</taxon>
        <taxon>Viridiplantae</taxon>
        <taxon>Streptophyta</taxon>
        <taxon>Embryophyta</taxon>
        <taxon>Tracheophyta</taxon>
        <taxon>Spermatophyta</taxon>
        <taxon>Magnoliopsida</taxon>
        <taxon>eudicotyledons</taxon>
        <taxon>Gunneridae</taxon>
        <taxon>Pentapetalae</taxon>
        <taxon>asterids</taxon>
        <taxon>campanulids</taxon>
        <taxon>Asterales</taxon>
        <taxon>Asteraceae</taxon>
        <taxon>Asteroideae</taxon>
        <taxon>Heliantheae alliance</taxon>
        <taxon>Millerieae</taxon>
        <taxon>Smallanthus</taxon>
    </lineage>
</organism>